<accession>A0A8S5RDG6</accession>
<evidence type="ECO:0000313" key="1">
    <source>
        <dbReference type="EMBL" id="DAE29004.1"/>
    </source>
</evidence>
<dbReference type="EMBL" id="BK059092">
    <property type="protein sequence ID" value="DAE29004.1"/>
    <property type="molecule type" value="Genomic_DNA"/>
</dbReference>
<proteinExistence type="predicted"/>
<organism evidence="1">
    <name type="scientific">virus sp. ctPYc18</name>
    <dbReference type="NCBI Taxonomy" id="2828251"/>
    <lineage>
        <taxon>Viruses</taxon>
    </lineage>
</organism>
<sequence>MDTKYTIQQVLKSKNPFKPKRVGFNWLTGYVESQQRDGSKKVDYHYHFMGVKSSQYQTLFRSTES</sequence>
<reference evidence="1" key="1">
    <citation type="journal article" date="2021" name="Proc. Natl. Acad. Sci. U.S.A.">
        <title>A Catalog of Tens of Thousands of Viruses from Human Metagenomes Reveals Hidden Associations with Chronic Diseases.</title>
        <authorList>
            <person name="Tisza M.J."/>
            <person name="Buck C.B."/>
        </authorList>
    </citation>
    <scope>NUCLEOTIDE SEQUENCE</scope>
    <source>
        <strain evidence="1">CtPYc18</strain>
    </source>
</reference>
<protein>
    <submittedName>
        <fullName evidence="1">Uncharacterized protein</fullName>
    </submittedName>
</protein>
<name>A0A8S5RDG6_9VIRU</name>